<dbReference type="EMBL" id="JAATEN010000023">
    <property type="protein sequence ID" value="NJQ03325.1"/>
    <property type="molecule type" value="Genomic_DNA"/>
</dbReference>
<gene>
    <name evidence="2" type="ORF">HCK00_23040</name>
</gene>
<dbReference type="Proteomes" id="UP000695264">
    <property type="component" value="Unassembled WGS sequence"/>
</dbReference>
<dbReference type="RefSeq" id="WP_168103943.1">
    <property type="nucleotide sequence ID" value="NZ_JAATEN010000023.1"/>
</dbReference>
<accession>A0ABX1C586</accession>
<feature type="region of interest" description="Disordered" evidence="1">
    <location>
        <begin position="28"/>
        <end position="53"/>
    </location>
</feature>
<evidence type="ECO:0000256" key="1">
    <source>
        <dbReference type="SAM" id="MobiDB-lite"/>
    </source>
</evidence>
<evidence type="ECO:0000313" key="2">
    <source>
        <dbReference type="EMBL" id="NJQ03325.1"/>
    </source>
</evidence>
<comment type="caution">
    <text evidence="2">The sequence shown here is derived from an EMBL/GenBank/DDBJ whole genome shotgun (WGS) entry which is preliminary data.</text>
</comment>
<organism evidence="2 3">
    <name type="scientific">Streptomyces zingiberis</name>
    <dbReference type="NCBI Taxonomy" id="2053010"/>
    <lineage>
        <taxon>Bacteria</taxon>
        <taxon>Bacillati</taxon>
        <taxon>Actinomycetota</taxon>
        <taxon>Actinomycetes</taxon>
        <taxon>Kitasatosporales</taxon>
        <taxon>Streptomycetaceae</taxon>
        <taxon>Streptomyces</taxon>
    </lineage>
</organism>
<evidence type="ECO:0000313" key="3">
    <source>
        <dbReference type="Proteomes" id="UP000695264"/>
    </source>
</evidence>
<keyword evidence="3" id="KW-1185">Reference proteome</keyword>
<sequence>MSRRLTPRLATALFRRYLRACIPTGPHRLVPPADARPGAGLDEARRIGCRHHH</sequence>
<reference evidence="2 3" key="1">
    <citation type="submission" date="2020-03" db="EMBL/GenBank/DDBJ databases">
        <title>WGS of actinomycetes isolated from Thailand.</title>
        <authorList>
            <person name="Thawai C."/>
        </authorList>
    </citation>
    <scope>NUCLEOTIDE SEQUENCE [LARGE SCALE GENOMIC DNA]</scope>
    <source>
        <strain evidence="2 3">PLAI 1-29</strain>
    </source>
</reference>
<protein>
    <submittedName>
        <fullName evidence="2">Uncharacterized protein</fullName>
    </submittedName>
</protein>
<proteinExistence type="predicted"/>
<name>A0ABX1C586_9ACTN</name>